<evidence type="ECO:0000313" key="1">
    <source>
        <dbReference type="EMBL" id="ETV85596.1"/>
    </source>
</evidence>
<gene>
    <name evidence="1" type="ORF">H257_03302</name>
</gene>
<proteinExistence type="predicted"/>
<dbReference type="EMBL" id="KI913118">
    <property type="protein sequence ID" value="ETV85596.1"/>
    <property type="molecule type" value="Genomic_DNA"/>
</dbReference>
<protein>
    <submittedName>
        <fullName evidence="1">Uncharacterized protein</fullName>
    </submittedName>
</protein>
<organism evidence="1">
    <name type="scientific">Aphanomyces astaci</name>
    <name type="common">Crayfish plague agent</name>
    <dbReference type="NCBI Taxonomy" id="112090"/>
    <lineage>
        <taxon>Eukaryota</taxon>
        <taxon>Sar</taxon>
        <taxon>Stramenopiles</taxon>
        <taxon>Oomycota</taxon>
        <taxon>Saprolegniomycetes</taxon>
        <taxon>Saprolegniales</taxon>
        <taxon>Verrucalvaceae</taxon>
        <taxon>Aphanomyces</taxon>
    </lineage>
</organism>
<accession>W4H206</accession>
<dbReference type="AlphaFoldDB" id="W4H206"/>
<dbReference type="VEuPathDB" id="FungiDB:H257_03302"/>
<reference evidence="1" key="1">
    <citation type="submission" date="2013-12" db="EMBL/GenBank/DDBJ databases">
        <title>The Genome Sequence of Aphanomyces astaci APO3.</title>
        <authorList>
            <consortium name="The Broad Institute Genomics Platform"/>
            <person name="Russ C."/>
            <person name="Tyler B."/>
            <person name="van West P."/>
            <person name="Dieguez-Uribeondo J."/>
            <person name="Young S.K."/>
            <person name="Zeng Q."/>
            <person name="Gargeya S."/>
            <person name="Fitzgerald M."/>
            <person name="Abouelleil A."/>
            <person name="Alvarado L."/>
            <person name="Chapman S.B."/>
            <person name="Gainer-Dewar J."/>
            <person name="Goldberg J."/>
            <person name="Griggs A."/>
            <person name="Gujja S."/>
            <person name="Hansen M."/>
            <person name="Howarth C."/>
            <person name="Imamovic A."/>
            <person name="Ireland A."/>
            <person name="Larimer J."/>
            <person name="McCowan C."/>
            <person name="Murphy C."/>
            <person name="Pearson M."/>
            <person name="Poon T.W."/>
            <person name="Priest M."/>
            <person name="Roberts A."/>
            <person name="Saif S."/>
            <person name="Shea T."/>
            <person name="Sykes S."/>
            <person name="Wortman J."/>
            <person name="Nusbaum C."/>
            <person name="Birren B."/>
        </authorList>
    </citation>
    <scope>NUCLEOTIDE SEQUENCE [LARGE SCALE GENOMIC DNA]</scope>
    <source>
        <strain evidence="1">APO3</strain>
    </source>
</reference>
<sequence>MLGSNNYKLPHLRKDASIDDLLSYNVECNATCVTSALVHMDLRLVEEARMEEECNSTEQDILPSFKDCSERHGSGFAVLELAGYTFVFGDPVRVTKDARLLPDEFSGDADAQFLTA</sequence>
<dbReference type="RefSeq" id="XP_009825614.1">
    <property type="nucleotide sequence ID" value="XM_009827312.1"/>
</dbReference>
<name>W4H206_APHAT</name>
<dbReference type="GeneID" id="20805298"/>